<dbReference type="EMBL" id="AP010904">
    <property type="protein sequence ID" value="BAH76495.1"/>
    <property type="molecule type" value="Genomic_DNA"/>
</dbReference>
<dbReference type="STRING" id="573370.DMR_30040"/>
<name>C4XHX7_SOLM1</name>
<sequence length="118" mass="13811">MLHGYLLGIVSKNFYRLLDSSRMVPEFPMPGHIGFDTMKFIKPTMYLWVWIPKLSLRSLTMLFEGSHANYLFKNHMEINLLIIIRPNKHKLPIADEAVNRKPLLLIAVFVCIRLVEPF</sequence>
<dbReference type="HOGENOM" id="CLU_2069298_0_0_7"/>
<proteinExistence type="predicted"/>
<evidence type="ECO:0000313" key="2">
    <source>
        <dbReference type="Proteomes" id="UP000009071"/>
    </source>
</evidence>
<gene>
    <name evidence="1" type="ordered locus">DMR_30040</name>
</gene>
<organism evidence="1 2">
    <name type="scientific">Solidesulfovibrio magneticus (strain ATCC 700980 / DSM 13731 / RS-1)</name>
    <name type="common">Desulfovibrio magneticus</name>
    <dbReference type="NCBI Taxonomy" id="573370"/>
    <lineage>
        <taxon>Bacteria</taxon>
        <taxon>Pseudomonadati</taxon>
        <taxon>Thermodesulfobacteriota</taxon>
        <taxon>Desulfovibrionia</taxon>
        <taxon>Desulfovibrionales</taxon>
        <taxon>Desulfovibrionaceae</taxon>
        <taxon>Solidesulfovibrio</taxon>
    </lineage>
</organism>
<evidence type="ECO:0000313" key="1">
    <source>
        <dbReference type="EMBL" id="BAH76495.1"/>
    </source>
</evidence>
<accession>C4XHX7</accession>
<dbReference type="KEGG" id="dma:DMR_30040"/>
<reference evidence="1 2" key="1">
    <citation type="journal article" date="2009" name="Genome Res.">
        <title>Whole genome sequence of Desulfovibrio magneticus strain RS-1 revealed common gene clusters in magnetotactic bacteria.</title>
        <authorList>
            <person name="Nakazawa H."/>
            <person name="Arakaki A."/>
            <person name="Narita-Yamada S."/>
            <person name="Yashiro I."/>
            <person name="Jinno K."/>
            <person name="Aoki N."/>
            <person name="Tsuruyama A."/>
            <person name="Okamura Y."/>
            <person name="Tanikawa S."/>
            <person name="Fujita N."/>
            <person name="Takeyama H."/>
            <person name="Matsunaga T."/>
        </authorList>
    </citation>
    <scope>NUCLEOTIDE SEQUENCE [LARGE SCALE GENOMIC DNA]</scope>
    <source>
        <strain evidence="2">ATCC 700980 / DSM 13731 / RS-1</strain>
    </source>
</reference>
<dbReference type="AlphaFoldDB" id="C4XHX7"/>
<dbReference type="Proteomes" id="UP000009071">
    <property type="component" value="Chromosome"/>
</dbReference>
<protein>
    <submittedName>
        <fullName evidence="1">Uncharacterized protein</fullName>
    </submittedName>
</protein>
<keyword evidence="2" id="KW-1185">Reference proteome</keyword>